<proteinExistence type="predicted"/>
<protein>
    <submittedName>
        <fullName evidence="2">Uncharacterized protein</fullName>
    </submittedName>
</protein>
<sequence>SRVSEVLQQVSLGYWYKHLLNTVTVSLPESFIRFSWFTMRLSITQQLVGYVLSTLIFLVIFMAAIRSFNERHFIWFTLCLFVFFNLIFFQLYQAQPTRYIMAIGPVVILLTFYLFRNKKINRTLSAVYLVASVILTVIGFSTTMLPVDALYKKEYSKNMKKYIHENSVALYSYFPRVTYFLLGQPSYMNIENACKNSREGRVLVVAPEKTALYAINDYSRSVNSPIEYYILPYHYFDYIKSVSPVFYFKHDRVDILTLQISCQT</sequence>
<evidence type="ECO:0000256" key="1">
    <source>
        <dbReference type="SAM" id="Phobius"/>
    </source>
</evidence>
<feature type="transmembrane region" description="Helical" evidence="1">
    <location>
        <begin position="47"/>
        <end position="67"/>
    </location>
</feature>
<feature type="non-terminal residue" evidence="2">
    <location>
        <position position="1"/>
    </location>
</feature>
<keyword evidence="1" id="KW-0812">Transmembrane</keyword>
<feature type="transmembrane region" description="Helical" evidence="1">
    <location>
        <begin position="99"/>
        <end position="115"/>
    </location>
</feature>
<keyword evidence="1" id="KW-0472">Membrane</keyword>
<feature type="transmembrane region" description="Helical" evidence="1">
    <location>
        <begin position="127"/>
        <end position="151"/>
    </location>
</feature>
<accession>A0A3B0XFR5</accession>
<feature type="transmembrane region" description="Helical" evidence="1">
    <location>
        <begin position="73"/>
        <end position="92"/>
    </location>
</feature>
<dbReference type="EMBL" id="UOFI01000093">
    <property type="protein sequence ID" value="VAW67128.1"/>
    <property type="molecule type" value="Genomic_DNA"/>
</dbReference>
<keyword evidence="1" id="KW-1133">Transmembrane helix</keyword>
<name>A0A3B0XFR5_9ZZZZ</name>
<evidence type="ECO:0000313" key="2">
    <source>
        <dbReference type="EMBL" id="VAW67128.1"/>
    </source>
</evidence>
<organism evidence="2">
    <name type="scientific">hydrothermal vent metagenome</name>
    <dbReference type="NCBI Taxonomy" id="652676"/>
    <lineage>
        <taxon>unclassified sequences</taxon>
        <taxon>metagenomes</taxon>
        <taxon>ecological metagenomes</taxon>
    </lineage>
</organism>
<reference evidence="2" key="1">
    <citation type="submission" date="2018-06" db="EMBL/GenBank/DDBJ databases">
        <authorList>
            <person name="Zhirakovskaya E."/>
        </authorList>
    </citation>
    <scope>NUCLEOTIDE SEQUENCE</scope>
</reference>
<gene>
    <name evidence="2" type="ORF">MNBD_GAMMA09-3008</name>
</gene>
<dbReference type="AlphaFoldDB" id="A0A3B0XFR5"/>